<dbReference type="EMBL" id="JANUCT010000012">
    <property type="protein sequence ID" value="MCS3903824.1"/>
    <property type="molecule type" value="Genomic_DNA"/>
</dbReference>
<organism evidence="1 2">
    <name type="scientific">Methylohalomonas lacus</name>
    <dbReference type="NCBI Taxonomy" id="398773"/>
    <lineage>
        <taxon>Bacteria</taxon>
        <taxon>Pseudomonadati</taxon>
        <taxon>Pseudomonadota</taxon>
        <taxon>Gammaproteobacteria</taxon>
        <taxon>Methylohalomonadales</taxon>
        <taxon>Methylohalomonadaceae</taxon>
        <taxon>Methylohalomonas</taxon>
    </lineage>
</organism>
<gene>
    <name evidence="1" type="ORF">J2T55_001856</name>
</gene>
<proteinExistence type="predicted"/>
<sequence>MESSVNNRTSLYRLQLLLHRDIILSLAELRQER</sequence>
<name>A0AAE3HMF5_9GAMM</name>
<dbReference type="Proteomes" id="UP001204445">
    <property type="component" value="Unassembled WGS sequence"/>
</dbReference>
<keyword evidence="2" id="KW-1185">Reference proteome</keyword>
<comment type="caution">
    <text evidence="1">The sequence shown here is derived from an EMBL/GenBank/DDBJ whole genome shotgun (WGS) entry which is preliminary data.</text>
</comment>
<protein>
    <submittedName>
        <fullName evidence="1">Uncharacterized protein</fullName>
    </submittedName>
</protein>
<reference evidence="1" key="1">
    <citation type="submission" date="2022-08" db="EMBL/GenBank/DDBJ databases">
        <title>Genomic Encyclopedia of Type Strains, Phase III (KMG-III): the genomes of soil and plant-associated and newly described type strains.</title>
        <authorList>
            <person name="Whitman W."/>
        </authorList>
    </citation>
    <scope>NUCLEOTIDE SEQUENCE</scope>
    <source>
        <strain evidence="1">HMT 1</strain>
    </source>
</reference>
<accession>A0AAE3HMF5</accession>
<dbReference type="AlphaFoldDB" id="A0AAE3HMF5"/>
<evidence type="ECO:0000313" key="1">
    <source>
        <dbReference type="EMBL" id="MCS3903824.1"/>
    </source>
</evidence>
<evidence type="ECO:0000313" key="2">
    <source>
        <dbReference type="Proteomes" id="UP001204445"/>
    </source>
</evidence>